<dbReference type="InterPro" id="IPR036388">
    <property type="entry name" value="WH-like_DNA-bd_sf"/>
</dbReference>
<dbReference type="GO" id="GO:0003700">
    <property type="term" value="F:DNA-binding transcription factor activity"/>
    <property type="evidence" value="ECO:0007669"/>
    <property type="project" value="InterPro"/>
</dbReference>
<dbReference type="SUPFAM" id="SSF46785">
    <property type="entry name" value="Winged helix' DNA-binding domain"/>
    <property type="match status" value="1"/>
</dbReference>
<dbReference type="EMBL" id="JAEQBW010000001">
    <property type="protein sequence ID" value="MBK6263488.1"/>
    <property type="molecule type" value="Genomic_DNA"/>
</dbReference>
<dbReference type="AlphaFoldDB" id="A0A935C845"/>
<dbReference type="GO" id="GO:0045892">
    <property type="term" value="P:negative regulation of DNA-templated transcription"/>
    <property type="evidence" value="ECO:0007669"/>
    <property type="project" value="TreeGrafter"/>
</dbReference>
<keyword evidence="2" id="KW-1185">Reference proteome</keyword>
<dbReference type="GO" id="GO:0000976">
    <property type="term" value="F:transcription cis-regulatory region binding"/>
    <property type="evidence" value="ECO:0007669"/>
    <property type="project" value="TreeGrafter"/>
</dbReference>
<accession>A0A935C845</accession>
<dbReference type="Pfam" id="PF01475">
    <property type="entry name" value="FUR"/>
    <property type="match status" value="1"/>
</dbReference>
<organism evidence="1 2">
    <name type="scientific">Marivirga aurantiaca</name>
    <dbReference type="NCBI Taxonomy" id="2802615"/>
    <lineage>
        <taxon>Bacteria</taxon>
        <taxon>Pseudomonadati</taxon>
        <taxon>Bacteroidota</taxon>
        <taxon>Cytophagia</taxon>
        <taxon>Cytophagales</taxon>
        <taxon>Marivirgaceae</taxon>
        <taxon>Marivirga</taxon>
    </lineage>
</organism>
<protein>
    <submittedName>
        <fullName evidence="1">Transcriptional repressor</fullName>
    </submittedName>
</protein>
<dbReference type="InterPro" id="IPR036390">
    <property type="entry name" value="WH_DNA-bd_sf"/>
</dbReference>
<reference evidence="1" key="1">
    <citation type="submission" date="2021-01" db="EMBL/GenBank/DDBJ databases">
        <title>Marivirga aurantiaca sp. nov., isolated from intertidal surface sediments.</title>
        <authorList>
            <person name="Zhang M."/>
        </authorList>
    </citation>
    <scope>NUCLEOTIDE SEQUENCE</scope>
    <source>
        <strain evidence="1">S37H4</strain>
    </source>
</reference>
<comment type="caution">
    <text evidence="1">The sequence shown here is derived from an EMBL/GenBank/DDBJ whole genome shotgun (WGS) entry which is preliminary data.</text>
</comment>
<dbReference type="Proteomes" id="UP000611723">
    <property type="component" value="Unassembled WGS sequence"/>
</dbReference>
<gene>
    <name evidence="1" type="ORF">JKA74_00460</name>
</gene>
<dbReference type="RefSeq" id="WP_201429182.1">
    <property type="nucleotide sequence ID" value="NZ_JAEQBW010000001.1"/>
</dbReference>
<proteinExistence type="predicted"/>
<name>A0A935C845_9BACT</name>
<dbReference type="PANTHER" id="PTHR33202">
    <property type="entry name" value="ZINC UPTAKE REGULATION PROTEIN"/>
    <property type="match status" value="1"/>
</dbReference>
<sequence length="147" mass="17154">MVTLTDIKDKLTEANLKITHQRLVIYEALLKCMNHPTAEYIYDKIKEDNPSVSLGTVHKTLDKFVEVDLAKKVLSTDHLKRFDANISKHNHIYLENSKEIIDYHDEELQQIILDYLKKKKLNNIKIKDVQLQINADKIDKKLSVSIK</sequence>
<dbReference type="GO" id="GO:1900376">
    <property type="term" value="P:regulation of secondary metabolite biosynthetic process"/>
    <property type="evidence" value="ECO:0007669"/>
    <property type="project" value="TreeGrafter"/>
</dbReference>
<dbReference type="InterPro" id="IPR002481">
    <property type="entry name" value="FUR"/>
</dbReference>
<dbReference type="Gene3D" id="1.10.10.10">
    <property type="entry name" value="Winged helix-like DNA-binding domain superfamily/Winged helix DNA-binding domain"/>
    <property type="match status" value="1"/>
</dbReference>
<dbReference type="GO" id="GO:0008270">
    <property type="term" value="F:zinc ion binding"/>
    <property type="evidence" value="ECO:0007669"/>
    <property type="project" value="TreeGrafter"/>
</dbReference>
<dbReference type="PANTHER" id="PTHR33202:SF7">
    <property type="entry name" value="FERRIC UPTAKE REGULATION PROTEIN"/>
    <property type="match status" value="1"/>
</dbReference>
<evidence type="ECO:0000313" key="2">
    <source>
        <dbReference type="Proteomes" id="UP000611723"/>
    </source>
</evidence>
<dbReference type="CDD" id="cd07153">
    <property type="entry name" value="Fur_like"/>
    <property type="match status" value="1"/>
</dbReference>
<evidence type="ECO:0000313" key="1">
    <source>
        <dbReference type="EMBL" id="MBK6263488.1"/>
    </source>
</evidence>